<name>A0A8J2QYF9_9NEOP</name>
<organism evidence="1 2">
    <name type="scientific">Danaus chrysippus</name>
    <name type="common">African queen</name>
    <dbReference type="NCBI Taxonomy" id="151541"/>
    <lineage>
        <taxon>Eukaryota</taxon>
        <taxon>Metazoa</taxon>
        <taxon>Ecdysozoa</taxon>
        <taxon>Arthropoda</taxon>
        <taxon>Hexapoda</taxon>
        <taxon>Insecta</taxon>
        <taxon>Pterygota</taxon>
        <taxon>Neoptera</taxon>
        <taxon>Endopterygota</taxon>
        <taxon>Lepidoptera</taxon>
        <taxon>Glossata</taxon>
        <taxon>Ditrysia</taxon>
        <taxon>Papilionoidea</taxon>
        <taxon>Nymphalidae</taxon>
        <taxon>Danainae</taxon>
        <taxon>Danaini</taxon>
        <taxon>Danaina</taxon>
        <taxon>Danaus</taxon>
        <taxon>Anosia</taxon>
    </lineage>
</organism>
<dbReference type="AlphaFoldDB" id="A0A8J2QYF9"/>
<proteinExistence type="predicted"/>
<dbReference type="EMBL" id="CAKASE010000073">
    <property type="protein sequence ID" value="CAG9574817.1"/>
    <property type="molecule type" value="Genomic_DNA"/>
</dbReference>
<evidence type="ECO:0000313" key="1">
    <source>
        <dbReference type="EMBL" id="CAG9574817.1"/>
    </source>
</evidence>
<accession>A0A8J2QYF9</accession>
<reference evidence="1" key="1">
    <citation type="submission" date="2021-09" db="EMBL/GenBank/DDBJ databases">
        <authorList>
            <person name="Martin H S."/>
        </authorList>
    </citation>
    <scope>NUCLEOTIDE SEQUENCE</scope>
</reference>
<sequence length="128" mass="14103">MRMKDRNLAVETGARILNPWFDYCGFNSSTSEMVDGQAARDTIRAGSVSTSITSRGERRPLAPKGVTVTGRRVRLVMQWKNVLRGTVIVVSWQSSLAAESYRGGLGPSWPPSERKSSFQAKHYLGTGL</sequence>
<evidence type="ECO:0000313" key="2">
    <source>
        <dbReference type="Proteomes" id="UP000789524"/>
    </source>
</evidence>
<keyword evidence="2" id="KW-1185">Reference proteome</keyword>
<comment type="caution">
    <text evidence="1">The sequence shown here is derived from an EMBL/GenBank/DDBJ whole genome shotgun (WGS) entry which is preliminary data.</text>
</comment>
<dbReference type="Proteomes" id="UP000789524">
    <property type="component" value="Unassembled WGS sequence"/>
</dbReference>
<protein>
    <submittedName>
        <fullName evidence="1">(African queen) hypothetical protein</fullName>
    </submittedName>
</protein>
<gene>
    <name evidence="1" type="ORF">DCHRY22_LOCUS11019</name>
</gene>